<organism evidence="2 3">
    <name type="scientific">Acanthamoeba castellanii (strain ATCC 30010 / Neff)</name>
    <dbReference type="NCBI Taxonomy" id="1257118"/>
    <lineage>
        <taxon>Eukaryota</taxon>
        <taxon>Amoebozoa</taxon>
        <taxon>Discosea</taxon>
        <taxon>Longamoebia</taxon>
        <taxon>Centramoebida</taxon>
        <taxon>Acanthamoebidae</taxon>
        <taxon>Acanthamoeba</taxon>
    </lineage>
</organism>
<keyword evidence="3" id="KW-1185">Reference proteome</keyword>
<name>L8GPR9_ACACF</name>
<feature type="compositionally biased region" description="Basic and acidic residues" evidence="1">
    <location>
        <begin position="69"/>
        <end position="79"/>
    </location>
</feature>
<dbReference type="EMBL" id="KB008036">
    <property type="protein sequence ID" value="ELR15164.1"/>
    <property type="molecule type" value="Genomic_DNA"/>
</dbReference>
<dbReference type="Proteomes" id="UP000011083">
    <property type="component" value="Unassembled WGS sequence"/>
</dbReference>
<evidence type="ECO:0000313" key="2">
    <source>
        <dbReference type="EMBL" id="ELR15164.1"/>
    </source>
</evidence>
<accession>L8GPR9</accession>
<sequence length="135" mass="14091">MNPSGGGNDSSYGVGGTYYGGELVQSTGDAQRGGRNADQDSGDEFMTEMAKIRQNQAAESAPATGKYKQKLEEARRATVDEPDNGYKYPGYKARRRESLSADETPVVSAPADPPSGGAHSSPGGPAEGCQDAQED</sequence>
<dbReference type="AlphaFoldDB" id="L8GPR9"/>
<feature type="region of interest" description="Disordered" evidence="1">
    <location>
        <begin position="1"/>
        <end position="135"/>
    </location>
</feature>
<dbReference type="GeneID" id="14915748"/>
<gene>
    <name evidence="2" type="ORF">ACA1_217270</name>
</gene>
<reference evidence="2 3" key="1">
    <citation type="journal article" date="2013" name="Genome Biol.">
        <title>Genome of Acanthamoeba castellanii highlights extensive lateral gene transfer and early evolution of tyrosine kinase signaling.</title>
        <authorList>
            <person name="Clarke M."/>
            <person name="Lohan A.J."/>
            <person name="Liu B."/>
            <person name="Lagkouvardos I."/>
            <person name="Roy S."/>
            <person name="Zafar N."/>
            <person name="Bertelli C."/>
            <person name="Schilde C."/>
            <person name="Kianianmomeni A."/>
            <person name="Burglin T.R."/>
            <person name="Frech C."/>
            <person name="Turcotte B."/>
            <person name="Kopec K.O."/>
            <person name="Synnott J.M."/>
            <person name="Choo C."/>
            <person name="Paponov I."/>
            <person name="Finkler A."/>
            <person name="Soon Heng Tan C."/>
            <person name="Hutchins A.P."/>
            <person name="Weinmeier T."/>
            <person name="Rattei T."/>
            <person name="Chu J.S."/>
            <person name="Gimenez G."/>
            <person name="Irimia M."/>
            <person name="Rigden D.J."/>
            <person name="Fitzpatrick D.A."/>
            <person name="Lorenzo-Morales J."/>
            <person name="Bateman A."/>
            <person name="Chiu C.H."/>
            <person name="Tang P."/>
            <person name="Hegemann P."/>
            <person name="Fromm H."/>
            <person name="Raoult D."/>
            <person name="Greub G."/>
            <person name="Miranda-Saavedra D."/>
            <person name="Chen N."/>
            <person name="Nash P."/>
            <person name="Ginger M.L."/>
            <person name="Horn M."/>
            <person name="Schaap P."/>
            <person name="Caler L."/>
            <person name="Loftus B."/>
        </authorList>
    </citation>
    <scope>NUCLEOTIDE SEQUENCE [LARGE SCALE GENOMIC DNA]</scope>
    <source>
        <strain evidence="2 3">Neff</strain>
    </source>
</reference>
<dbReference type="VEuPathDB" id="AmoebaDB:ACA1_217270"/>
<feature type="compositionally biased region" description="Gly residues" evidence="1">
    <location>
        <begin position="1"/>
        <end position="19"/>
    </location>
</feature>
<evidence type="ECO:0000313" key="3">
    <source>
        <dbReference type="Proteomes" id="UP000011083"/>
    </source>
</evidence>
<feature type="compositionally biased region" description="Low complexity" evidence="1">
    <location>
        <begin position="108"/>
        <end position="124"/>
    </location>
</feature>
<dbReference type="KEGG" id="acan:ACA1_217270"/>
<evidence type="ECO:0000256" key="1">
    <source>
        <dbReference type="SAM" id="MobiDB-lite"/>
    </source>
</evidence>
<proteinExistence type="predicted"/>
<protein>
    <submittedName>
        <fullName evidence="2">Uncharacterized protein</fullName>
    </submittedName>
</protein>
<dbReference type="RefSeq" id="XP_004337177.1">
    <property type="nucleotide sequence ID" value="XM_004337129.1"/>
</dbReference>